<keyword evidence="1" id="KW-0472">Membrane</keyword>
<sequence>MHKPSSEEARDERSGLKQFLRVFMELYLVILRGFFLASGAI</sequence>
<accession>A0A8J2KMJ1</accession>
<dbReference type="AlphaFoldDB" id="A0A8J2KMJ1"/>
<feature type="transmembrane region" description="Helical" evidence="1">
    <location>
        <begin position="20"/>
        <end position="40"/>
    </location>
</feature>
<gene>
    <name evidence="2" type="ORF">AFUS01_LOCUS16875</name>
</gene>
<evidence type="ECO:0000313" key="2">
    <source>
        <dbReference type="EMBL" id="CAG7728066.1"/>
    </source>
</evidence>
<reference evidence="2" key="1">
    <citation type="submission" date="2021-06" db="EMBL/GenBank/DDBJ databases">
        <authorList>
            <person name="Hodson N. C."/>
            <person name="Mongue J. A."/>
            <person name="Jaron S. K."/>
        </authorList>
    </citation>
    <scope>NUCLEOTIDE SEQUENCE</scope>
</reference>
<protein>
    <submittedName>
        <fullName evidence="2">Uncharacterized protein</fullName>
    </submittedName>
</protein>
<keyword evidence="1" id="KW-0812">Transmembrane</keyword>
<name>A0A8J2KMJ1_9HEXA</name>
<organism evidence="2 3">
    <name type="scientific">Allacma fusca</name>
    <dbReference type="NCBI Taxonomy" id="39272"/>
    <lineage>
        <taxon>Eukaryota</taxon>
        <taxon>Metazoa</taxon>
        <taxon>Ecdysozoa</taxon>
        <taxon>Arthropoda</taxon>
        <taxon>Hexapoda</taxon>
        <taxon>Collembola</taxon>
        <taxon>Symphypleona</taxon>
        <taxon>Sminthuridae</taxon>
        <taxon>Allacma</taxon>
    </lineage>
</organism>
<keyword evidence="1" id="KW-1133">Transmembrane helix</keyword>
<dbReference type="EMBL" id="CAJVCH010158008">
    <property type="protein sequence ID" value="CAG7728066.1"/>
    <property type="molecule type" value="Genomic_DNA"/>
</dbReference>
<evidence type="ECO:0000313" key="3">
    <source>
        <dbReference type="Proteomes" id="UP000708208"/>
    </source>
</evidence>
<dbReference type="Proteomes" id="UP000708208">
    <property type="component" value="Unassembled WGS sequence"/>
</dbReference>
<evidence type="ECO:0000256" key="1">
    <source>
        <dbReference type="SAM" id="Phobius"/>
    </source>
</evidence>
<keyword evidence="3" id="KW-1185">Reference proteome</keyword>
<feature type="non-terminal residue" evidence="2">
    <location>
        <position position="41"/>
    </location>
</feature>
<proteinExistence type="predicted"/>
<comment type="caution">
    <text evidence="2">The sequence shown here is derived from an EMBL/GenBank/DDBJ whole genome shotgun (WGS) entry which is preliminary data.</text>
</comment>